<gene>
    <name evidence="8" type="ORF">A3E29_00520</name>
</gene>
<dbReference type="Gene3D" id="3.20.20.10">
    <property type="entry name" value="Alanine racemase"/>
    <property type="match status" value="1"/>
</dbReference>
<dbReference type="GO" id="GO:0008784">
    <property type="term" value="F:alanine racemase activity"/>
    <property type="evidence" value="ECO:0007669"/>
    <property type="project" value="UniProtKB-UniRule"/>
</dbReference>
<dbReference type="NCBIfam" id="TIGR00492">
    <property type="entry name" value="alr"/>
    <property type="match status" value="1"/>
</dbReference>
<dbReference type="Pfam" id="PF01168">
    <property type="entry name" value="Ala_racemase_N"/>
    <property type="match status" value="1"/>
</dbReference>
<comment type="cofactor">
    <cofactor evidence="1 4 5">
        <name>pyridoxal 5'-phosphate</name>
        <dbReference type="ChEBI" id="CHEBI:597326"/>
    </cofactor>
</comment>
<dbReference type="PRINTS" id="PR00992">
    <property type="entry name" value="ALARACEMASE"/>
</dbReference>
<dbReference type="InterPro" id="IPR001608">
    <property type="entry name" value="Ala_racemase_N"/>
</dbReference>
<dbReference type="EC" id="5.1.1.1" evidence="4"/>
<dbReference type="GO" id="GO:0005829">
    <property type="term" value="C:cytosol"/>
    <property type="evidence" value="ECO:0007669"/>
    <property type="project" value="TreeGrafter"/>
</dbReference>
<comment type="pathway">
    <text evidence="4">Amino-acid biosynthesis; D-alanine biosynthesis; D-alanine from L-alanine: step 1/1.</text>
</comment>
<comment type="similarity">
    <text evidence="4">Belongs to the alanine racemase family.</text>
</comment>
<dbReference type="SUPFAM" id="SSF50621">
    <property type="entry name" value="Alanine racemase C-terminal domain-like"/>
    <property type="match status" value="1"/>
</dbReference>
<dbReference type="UniPathway" id="UPA00042">
    <property type="reaction ID" value="UER00497"/>
</dbReference>
<dbReference type="InterPro" id="IPR000821">
    <property type="entry name" value="Ala_racemase"/>
</dbReference>
<protein>
    <recommendedName>
        <fullName evidence="4">Alanine racemase</fullName>
        <ecNumber evidence="4">5.1.1.1</ecNumber>
    </recommendedName>
</protein>
<feature type="binding site" evidence="4 6">
    <location>
        <position position="132"/>
    </location>
    <ligand>
        <name>substrate</name>
    </ligand>
</feature>
<dbReference type="Proteomes" id="UP000177682">
    <property type="component" value="Unassembled WGS sequence"/>
</dbReference>
<feature type="domain" description="Alanine racemase C-terminal" evidence="7">
    <location>
        <begin position="239"/>
        <end position="367"/>
    </location>
</feature>
<dbReference type="InterPro" id="IPR029066">
    <property type="entry name" value="PLP-binding_barrel"/>
</dbReference>
<evidence type="ECO:0000313" key="9">
    <source>
        <dbReference type="Proteomes" id="UP000177682"/>
    </source>
</evidence>
<evidence type="ECO:0000256" key="4">
    <source>
        <dbReference type="HAMAP-Rule" id="MF_01201"/>
    </source>
</evidence>
<evidence type="ECO:0000256" key="6">
    <source>
        <dbReference type="PIRSR" id="PIRSR600821-52"/>
    </source>
</evidence>
<dbReference type="PANTHER" id="PTHR30511">
    <property type="entry name" value="ALANINE RACEMASE"/>
    <property type="match status" value="1"/>
</dbReference>
<dbReference type="InterPro" id="IPR011079">
    <property type="entry name" value="Ala_racemase_C"/>
</dbReference>
<dbReference type="EMBL" id="MFEY01000009">
    <property type="protein sequence ID" value="OGE89687.1"/>
    <property type="molecule type" value="Genomic_DNA"/>
</dbReference>
<dbReference type="GO" id="GO:0030170">
    <property type="term" value="F:pyridoxal phosphate binding"/>
    <property type="evidence" value="ECO:0007669"/>
    <property type="project" value="UniProtKB-UniRule"/>
</dbReference>
<dbReference type="PANTHER" id="PTHR30511:SF0">
    <property type="entry name" value="ALANINE RACEMASE, CATABOLIC-RELATED"/>
    <property type="match status" value="1"/>
</dbReference>
<dbReference type="Gene3D" id="2.40.37.10">
    <property type="entry name" value="Lyase, Ornithine Decarboxylase, Chain A, domain 1"/>
    <property type="match status" value="1"/>
</dbReference>
<comment type="function">
    <text evidence="4">Catalyzes the interconversion of L-alanine and D-alanine. May also act on other amino acids.</text>
</comment>
<accession>A0A1F5PII3</accession>
<dbReference type="AlphaFoldDB" id="A0A1F5PII3"/>
<name>A0A1F5PII3_9BACT</name>
<evidence type="ECO:0000256" key="5">
    <source>
        <dbReference type="PIRSR" id="PIRSR600821-50"/>
    </source>
</evidence>
<sequence>MSKLNFIEINRQALHHNVSQFRKVLKKVKLMVVVKANAYGHGALAVTASIESTVDFFGTAYGDEALALREFGIKKPILVLNYYDAGQIASLVAKNISLVVYDIWQAKAISKAAKKQKKKARVHVKVGTGLSRLGVLARDATGFVKEVRSLPHVQVEGLFSHFAASEDDPEYTKTQLRHFKDIVADLENQGLKIPLKHIACTASALAFPESHFDMARIGIGIYGMKSYKSLKTKINLKPVLGWKAKILAVRELPKGAFVGYGRTYQTTRATKLAILPVGYYEGYDRGFSNNSTVLVGGQRCPVRGRIYMNLMSVDVTEANNVKAGDEAVLMGKQGKEEITADELGKKIGTINYEITTRINPIIPRIII</sequence>
<dbReference type="PROSITE" id="PS00395">
    <property type="entry name" value="ALANINE_RACEMASE"/>
    <property type="match status" value="1"/>
</dbReference>
<dbReference type="Pfam" id="PF00842">
    <property type="entry name" value="Ala_racemase_C"/>
    <property type="match status" value="1"/>
</dbReference>
<evidence type="ECO:0000313" key="8">
    <source>
        <dbReference type="EMBL" id="OGE89687.1"/>
    </source>
</evidence>
<dbReference type="SUPFAM" id="SSF51419">
    <property type="entry name" value="PLP-binding barrel"/>
    <property type="match status" value="1"/>
</dbReference>
<dbReference type="FunFam" id="3.20.20.10:FF:000002">
    <property type="entry name" value="Alanine racemase"/>
    <property type="match status" value="1"/>
</dbReference>
<dbReference type="InterPro" id="IPR020622">
    <property type="entry name" value="Ala_racemase_pyridoxalP-BS"/>
</dbReference>
<feature type="modified residue" description="N6-(pyridoxal phosphate)lysine" evidence="4 5">
    <location>
        <position position="35"/>
    </location>
</feature>
<evidence type="ECO:0000256" key="3">
    <source>
        <dbReference type="ARBA" id="ARBA00023235"/>
    </source>
</evidence>
<keyword evidence="2 4" id="KW-0663">Pyridoxal phosphate</keyword>
<keyword evidence="3 4" id="KW-0413">Isomerase</keyword>
<dbReference type="HAMAP" id="MF_01201">
    <property type="entry name" value="Ala_racemase"/>
    <property type="match status" value="1"/>
</dbReference>
<dbReference type="CDD" id="cd00430">
    <property type="entry name" value="PLPDE_III_AR"/>
    <property type="match status" value="1"/>
</dbReference>
<evidence type="ECO:0000256" key="1">
    <source>
        <dbReference type="ARBA" id="ARBA00001933"/>
    </source>
</evidence>
<proteinExistence type="inferred from homology"/>
<evidence type="ECO:0000259" key="7">
    <source>
        <dbReference type="SMART" id="SM01005"/>
    </source>
</evidence>
<evidence type="ECO:0000256" key="2">
    <source>
        <dbReference type="ARBA" id="ARBA00022898"/>
    </source>
</evidence>
<dbReference type="InterPro" id="IPR009006">
    <property type="entry name" value="Ala_racemase/Decarboxylase_C"/>
</dbReference>
<reference evidence="8 9" key="1">
    <citation type="journal article" date="2016" name="Nat. Commun.">
        <title>Thousands of microbial genomes shed light on interconnected biogeochemical processes in an aquifer system.</title>
        <authorList>
            <person name="Anantharaman K."/>
            <person name="Brown C.T."/>
            <person name="Hug L.A."/>
            <person name="Sharon I."/>
            <person name="Castelle C.J."/>
            <person name="Probst A.J."/>
            <person name="Thomas B.C."/>
            <person name="Singh A."/>
            <person name="Wilkins M.J."/>
            <person name="Karaoz U."/>
            <person name="Brodie E.L."/>
            <person name="Williams K.H."/>
            <person name="Hubbard S.S."/>
            <person name="Banfield J.F."/>
        </authorList>
    </citation>
    <scope>NUCLEOTIDE SEQUENCE [LARGE SCALE GENOMIC DNA]</scope>
</reference>
<feature type="binding site" evidence="4 6">
    <location>
        <position position="308"/>
    </location>
    <ligand>
        <name>substrate</name>
    </ligand>
</feature>
<feature type="active site" description="Proton acceptor; specific for D-alanine" evidence="4">
    <location>
        <position position="35"/>
    </location>
</feature>
<dbReference type="SMART" id="SM01005">
    <property type="entry name" value="Ala_racemase_C"/>
    <property type="match status" value="1"/>
</dbReference>
<dbReference type="GO" id="GO:0030632">
    <property type="term" value="P:D-alanine biosynthetic process"/>
    <property type="evidence" value="ECO:0007669"/>
    <property type="project" value="UniProtKB-UniRule"/>
</dbReference>
<feature type="active site" description="Proton acceptor; specific for L-alanine" evidence="4">
    <location>
        <position position="260"/>
    </location>
</feature>
<comment type="caution">
    <text evidence="8">The sequence shown here is derived from an EMBL/GenBank/DDBJ whole genome shotgun (WGS) entry which is preliminary data.</text>
</comment>
<organism evidence="8 9">
    <name type="scientific">Candidatus Doudnabacteria bacterium RIFCSPHIGHO2_12_FULL_48_16</name>
    <dbReference type="NCBI Taxonomy" id="1817838"/>
    <lineage>
        <taxon>Bacteria</taxon>
        <taxon>Candidatus Doudnaibacteriota</taxon>
    </lineage>
</organism>
<comment type="catalytic activity">
    <reaction evidence="4">
        <text>L-alanine = D-alanine</text>
        <dbReference type="Rhea" id="RHEA:20249"/>
        <dbReference type="ChEBI" id="CHEBI:57416"/>
        <dbReference type="ChEBI" id="CHEBI:57972"/>
        <dbReference type="EC" id="5.1.1.1"/>
    </reaction>
</comment>